<dbReference type="Gene3D" id="3.30.450.20">
    <property type="entry name" value="PAS domain"/>
    <property type="match status" value="1"/>
</dbReference>
<keyword evidence="3 4" id="KW-0597">Phosphoprotein</keyword>
<evidence type="ECO:0000256" key="3">
    <source>
        <dbReference type="ARBA" id="ARBA00022553"/>
    </source>
</evidence>
<dbReference type="SUPFAM" id="SSF55874">
    <property type="entry name" value="ATPase domain of HSP90 chaperone/DNA topoisomerase II/histidine kinase"/>
    <property type="match status" value="1"/>
</dbReference>
<dbReference type="AlphaFoldDB" id="A0A7C0WRA7"/>
<feature type="domain" description="Histidine kinase" evidence="6">
    <location>
        <begin position="492"/>
        <end position="717"/>
    </location>
</feature>
<dbReference type="Pfam" id="PF00072">
    <property type="entry name" value="Response_reg"/>
    <property type="match status" value="1"/>
</dbReference>
<evidence type="ECO:0000259" key="6">
    <source>
        <dbReference type="PROSITE" id="PS50109"/>
    </source>
</evidence>
<dbReference type="InterPro" id="IPR001610">
    <property type="entry name" value="PAC"/>
</dbReference>
<dbReference type="PROSITE" id="PS50110">
    <property type="entry name" value="RESPONSE_REGULATORY"/>
    <property type="match status" value="1"/>
</dbReference>
<keyword evidence="5" id="KW-0472">Membrane</keyword>
<dbReference type="InterPro" id="IPR005467">
    <property type="entry name" value="His_kinase_dom"/>
</dbReference>
<evidence type="ECO:0000256" key="1">
    <source>
        <dbReference type="ARBA" id="ARBA00000085"/>
    </source>
</evidence>
<dbReference type="InterPro" id="IPR003594">
    <property type="entry name" value="HATPase_dom"/>
</dbReference>
<evidence type="ECO:0000259" key="7">
    <source>
        <dbReference type="PROSITE" id="PS50110"/>
    </source>
</evidence>
<dbReference type="PROSITE" id="PS50109">
    <property type="entry name" value="HIS_KIN"/>
    <property type="match status" value="1"/>
</dbReference>
<dbReference type="SMART" id="SM00448">
    <property type="entry name" value="REC"/>
    <property type="match status" value="1"/>
</dbReference>
<dbReference type="Proteomes" id="UP000886355">
    <property type="component" value="Unassembled WGS sequence"/>
</dbReference>
<dbReference type="PROSITE" id="PS50113">
    <property type="entry name" value="PAC"/>
    <property type="match status" value="1"/>
</dbReference>
<dbReference type="SUPFAM" id="SSF52172">
    <property type="entry name" value="CheY-like"/>
    <property type="match status" value="1"/>
</dbReference>
<dbReference type="NCBIfam" id="TIGR00229">
    <property type="entry name" value="sensory_box"/>
    <property type="match status" value="1"/>
</dbReference>
<dbReference type="EMBL" id="DQZW01000033">
    <property type="protein sequence ID" value="HDL89414.1"/>
    <property type="molecule type" value="Genomic_DNA"/>
</dbReference>
<gene>
    <name evidence="10" type="ORF">ENG14_00745</name>
</gene>
<dbReference type="InterPro" id="IPR000700">
    <property type="entry name" value="PAS-assoc_C"/>
</dbReference>
<feature type="domain" description="PAC" evidence="9">
    <location>
        <begin position="427"/>
        <end position="479"/>
    </location>
</feature>
<keyword evidence="5" id="KW-1133">Transmembrane helix</keyword>
<dbReference type="SMART" id="SM00388">
    <property type="entry name" value="HisKA"/>
    <property type="match status" value="1"/>
</dbReference>
<evidence type="ECO:0000256" key="5">
    <source>
        <dbReference type="SAM" id="Phobius"/>
    </source>
</evidence>
<dbReference type="PANTHER" id="PTHR43065">
    <property type="entry name" value="SENSOR HISTIDINE KINASE"/>
    <property type="match status" value="1"/>
</dbReference>
<dbReference type="Pfam" id="PF02518">
    <property type="entry name" value="HATPase_c"/>
    <property type="match status" value="1"/>
</dbReference>
<dbReference type="InterPro" id="IPR036097">
    <property type="entry name" value="HisK_dim/P_sf"/>
</dbReference>
<reference evidence="10" key="1">
    <citation type="journal article" date="2020" name="mSystems">
        <title>Genome- and Community-Level Interaction Insights into Carbon Utilization and Element Cycling Functions of Hydrothermarchaeota in Hydrothermal Sediment.</title>
        <authorList>
            <person name="Zhou Z."/>
            <person name="Liu Y."/>
            <person name="Xu W."/>
            <person name="Pan J."/>
            <person name="Luo Z.H."/>
            <person name="Li M."/>
        </authorList>
    </citation>
    <scope>NUCLEOTIDE SEQUENCE [LARGE SCALE GENOMIC DNA]</scope>
    <source>
        <strain evidence="10">HyVt-19</strain>
    </source>
</reference>
<dbReference type="InterPro" id="IPR004358">
    <property type="entry name" value="Sig_transdc_His_kin-like_C"/>
</dbReference>
<keyword evidence="5" id="KW-0812">Transmembrane</keyword>
<dbReference type="PRINTS" id="PR00344">
    <property type="entry name" value="BCTRLSENSOR"/>
</dbReference>
<dbReference type="PANTHER" id="PTHR43065:SF42">
    <property type="entry name" value="TWO-COMPONENT SENSOR PPRA"/>
    <property type="match status" value="1"/>
</dbReference>
<evidence type="ECO:0000256" key="4">
    <source>
        <dbReference type="PROSITE-ProRule" id="PRU00169"/>
    </source>
</evidence>
<dbReference type="Pfam" id="PF00512">
    <property type="entry name" value="HisKA"/>
    <property type="match status" value="1"/>
</dbReference>
<dbReference type="InterPro" id="IPR000014">
    <property type="entry name" value="PAS"/>
</dbReference>
<dbReference type="PROSITE" id="PS50112">
    <property type="entry name" value="PAS"/>
    <property type="match status" value="1"/>
</dbReference>
<dbReference type="InterPro" id="IPR035965">
    <property type="entry name" value="PAS-like_dom_sf"/>
</dbReference>
<evidence type="ECO:0000313" key="10">
    <source>
        <dbReference type="EMBL" id="HDL89414.1"/>
    </source>
</evidence>
<feature type="domain" description="PAS" evidence="8">
    <location>
        <begin position="353"/>
        <end position="424"/>
    </location>
</feature>
<dbReference type="SMART" id="SM00387">
    <property type="entry name" value="HATPase_c"/>
    <property type="match status" value="1"/>
</dbReference>
<name>A0A7C0WRA7_9BACT</name>
<dbReference type="EC" id="2.7.13.3" evidence="2"/>
<dbReference type="InterPro" id="IPR036890">
    <property type="entry name" value="HATPase_C_sf"/>
</dbReference>
<dbReference type="SUPFAM" id="SSF47384">
    <property type="entry name" value="Homodimeric domain of signal transducing histidine kinase"/>
    <property type="match status" value="1"/>
</dbReference>
<dbReference type="InterPro" id="IPR011006">
    <property type="entry name" value="CheY-like_superfamily"/>
</dbReference>
<evidence type="ECO:0000256" key="2">
    <source>
        <dbReference type="ARBA" id="ARBA00012438"/>
    </source>
</evidence>
<dbReference type="Gene3D" id="1.10.287.130">
    <property type="match status" value="1"/>
</dbReference>
<comment type="caution">
    <text evidence="10">The sequence shown here is derived from an EMBL/GenBank/DDBJ whole genome shotgun (WGS) entry which is preliminary data.</text>
</comment>
<dbReference type="InterPro" id="IPR001789">
    <property type="entry name" value="Sig_transdc_resp-reg_receiver"/>
</dbReference>
<protein>
    <recommendedName>
        <fullName evidence="2">histidine kinase</fullName>
        <ecNumber evidence="2">2.7.13.3</ecNumber>
    </recommendedName>
</protein>
<feature type="modified residue" description="4-aspartylphosphate" evidence="4">
    <location>
        <position position="791"/>
    </location>
</feature>
<dbReference type="Gene3D" id="3.30.565.10">
    <property type="entry name" value="Histidine kinase-like ATPase, C-terminal domain"/>
    <property type="match status" value="1"/>
</dbReference>
<dbReference type="InterPro" id="IPR003661">
    <property type="entry name" value="HisK_dim/P_dom"/>
</dbReference>
<feature type="transmembrane region" description="Helical" evidence="5">
    <location>
        <begin position="259"/>
        <end position="281"/>
    </location>
</feature>
<dbReference type="SUPFAM" id="SSF55785">
    <property type="entry name" value="PYP-like sensor domain (PAS domain)"/>
    <property type="match status" value="1"/>
</dbReference>
<organism evidence="10">
    <name type="scientific">Thermodesulforhabdus norvegica</name>
    <dbReference type="NCBI Taxonomy" id="39841"/>
    <lineage>
        <taxon>Bacteria</taxon>
        <taxon>Pseudomonadati</taxon>
        <taxon>Thermodesulfobacteriota</taxon>
        <taxon>Syntrophobacteria</taxon>
        <taxon>Syntrophobacterales</taxon>
        <taxon>Thermodesulforhabdaceae</taxon>
        <taxon>Thermodesulforhabdus</taxon>
    </lineage>
</organism>
<dbReference type="Pfam" id="PF08448">
    <property type="entry name" value="PAS_4"/>
    <property type="match status" value="1"/>
</dbReference>
<dbReference type="InterPro" id="IPR013656">
    <property type="entry name" value="PAS_4"/>
</dbReference>
<accession>A0A7C0WRA7</accession>
<feature type="domain" description="Response regulatory" evidence="7">
    <location>
        <begin position="739"/>
        <end position="855"/>
    </location>
</feature>
<evidence type="ECO:0000259" key="9">
    <source>
        <dbReference type="PROSITE" id="PS50113"/>
    </source>
</evidence>
<sequence>MSMNFTNRSLCKTILIVVLLLVLGVALLYGSTLYLTLQRSQLNEFKSSTMAEALKLEIFINQRLASLKTRLENMEKDNTCRVSLMLGLKPQLNNIAMNYTSATSGIFIAIVDTDKNLYPESMLEYTKSWFVRLFEEYHGEPDEKIIRKKGGWFFGFVKPIMHHDQLVGYALGIYDPISDSALLQLLSSSFLNRLGIKEGKTIVDLVNGLPVTESVSFEDLGYESNADFFYVPLHSLKKIYLIGTSKPLAQERKHLLKTVFSLLFATFAFASLVMCLLLKYFSLQLYNFIRHAEKVALNPLSGELDPACFDYKEFHTLAQAFNSVLTAFREAHEKLQQQLQTRLDYVTQHSEAMERLLRKAINSSKDAIAVTDASWKVHYANLAFFKLSGLESPAVLGKNLFEYPPLKDVAPAEKSEIRGRLEDGEDWTNTLPLKLSDGRIAYIHLSISPLRHKDGTVTNYLYIARDITEYVKQEREIRESQKAQALGVMAAGIAHDFNNILTIISGAVEVTLARLKELPNSQELIEHCNTIVEAVHRARDVVHQILVFARRTEKSFRTIDLNPLVKETIRLIEAASPSNIKMRTNIRPEPSFINADPARIHQLIMNLATNAIHAMKHGGTVTITVDRVDLDKPKAKQLGLKPGTYITISVEDTGCGIPDDYIDRIFEPFFTTKLPGEGTGLGLSVVQGIVKDLNGAIEVESELNKGSKFTVYLPTSEYISSDQPPASKHRPFCDGKSRTILLVDDEEYIAQLFSQLLESKNYKVLSFTDPLVALQHIKESGNHHFDLVITDYSMKNLNGIEFVQKLRELGHSSPVLMISGYHVSEKEALEELDIRATLTKPFTLDEVMTTIESITQNRTVTAERSISKV</sequence>
<dbReference type="Gene3D" id="3.40.50.2300">
    <property type="match status" value="1"/>
</dbReference>
<dbReference type="SMART" id="SM00086">
    <property type="entry name" value="PAC"/>
    <property type="match status" value="1"/>
</dbReference>
<dbReference type="CDD" id="cd00130">
    <property type="entry name" value="PAS"/>
    <property type="match status" value="1"/>
</dbReference>
<evidence type="ECO:0000259" key="8">
    <source>
        <dbReference type="PROSITE" id="PS50112"/>
    </source>
</evidence>
<feature type="transmembrane region" description="Helical" evidence="5">
    <location>
        <begin position="14"/>
        <end position="37"/>
    </location>
</feature>
<proteinExistence type="predicted"/>
<dbReference type="SMART" id="SM00091">
    <property type="entry name" value="PAS"/>
    <property type="match status" value="1"/>
</dbReference>
<comment type="catalytic activity">
    <reaction evidence="1">
        <text>ATP + protein L-histidine = ADP + protein N-phospho-L-histidine.</text>
        <dbReference type="EC" id="2.7.13.3"/>
    </reaction>
</comment>
<dbReference type="GO" id="GO:0000155">
    <property type="term" value="F:phosphorelay sensor kinase activity"/>
    <property type="evidence" value="ECO:0007669"/>
    <property type="project" value="InterPro"/>
</dbReference>